<dbReference type="Gene3D" id="1.10.357.10">
    <property type="entry name" value="Tetracycline Repressor, domain 2"/>
    <property type="match status" value="1"/>
</dbReference>
<keyword evidence="2" id="KW-1185">Reference proteome</keyword>
<dbReference type="Proteomes" id="UP001528672">
    <property type="component" value="Unassembled WGS sequence"/>
</dbReference>
<dbReference type="InterPro" id="IPR036271">
    <property type="entry name" value="Tet_transcr_reg_TetR-rel_C_sf"/>
</dbReference>
<evidence type="ECO:0000313" key="1">
    <source>
        <dbReference type="EMBL" id="MDD0815009.1"/>
    </source>
</evidence>
<dbReference type="SUPFAM" id="SSF48498">
    <property type="entry name" value="Tetracyclin repressor-like, C-terminal domain"/>
    <property type="match status" value="1"/>
</dbReference>
<accession>A0ABT5MGJ3</accession>
<organism evidence="1 2">
    <name type="scientific">Curvibacter microcysteis</name>
    <dbReference type="NCBI Taxonomy" id="3026419"/>
    <lineage>
        <taxon>Bacteria</taxon>
        <taxon>Pseudomonadati</taxon>
        <taxon>Pseudomonadota</taxon>
        <taxon>Betaproteobacteria</taxon>
        <taxon>Burkholderiales</taxon>
        <taxon>Comamonadaceae</taxon>
        <taxon>Curvibacter</taxon>
    </lineage>
</organism>
<name>A0ABT5MGJ3_9BURK</name>
<dbReference type="SUPFAM" id="SSF46689">
    <property type="entry name" value="Homeodomain-like"/>
    <property type="match status" value="1"/>
</dbReference>
<proteinExistence type="predicted"/>
<gene>
    <name evidence="1" type="ORF">PSQ39_10240</name>
</gene>
<protein>
    <submittedName>
        <fullName evidence="1">TetR family transcriptional regulator</fullName>
    </submittedName>
</protein>
<sequence>MTSPLLNAEDERVLAALALAMVDKPRATLQELAQAIGVSKATLYRFSRTREELVDRLMAHGAQLMNRALEEAELDKAPAVEALRRFIEGQLRHSELAAFMIYHWKPDTLQDVRAAATWSAYFAVLDGFFLRGQRDGLFRIEIGAAVLSESLISLLSGLMDAERRGRIARASLPGMIEAMFLAGALSQPAP</sequence>
<evidence type="ECO:0000313" key="2">
    <source>
        <dbReference type="Proteomes" id="UP001528672"/>
    </source>
</evidence>
<reference evidence="1 2" key="1">
    <citation type="submission" date="2023-02" db="EMBL/GenBank/DDBJ databases">
        <title>Bacterial whole genome sequence for Curvibacter sp. HBC28.</title>
        <authorList>
            <person name="Le V."/>
            <person name="Ko S.-R."/>
            <person name="Ahn C.-Y."/>
            <person name="Oh H.-M."/>
        </authorList>
    </citation>
    <scope>NUCLEOTIDE SEQUENCE [LARGE SCALE GENOMIC DNA]</scope>
    <source>
        <strain evidence="1 2">HBC28</strain>
    </source>
</reference>
<comment type="caution">
    <text evidence="1">The sequence shown here is derived from an EMBL/GenBank/DDBJ whole genome shotgun (WGS) entry which is preliminary data.</text>
</comment>
<dbReference type="InterPro" id="IPR009057">
    <property type="entry name" value="Homeodomain-like_sf"/>
</dbReference>
<dbReference type="EMBL" id="JAQSIO010000003">
    <property type="protein sequence ID" value="MDD0815009.1"/>
    <property type="molecule type" value="Genomic_DNA"/>
</dbReference>
<dbReference type="RefSeq" id="WP_273926672.1">
    <property type="nucleotide sequence ID" value="NZ_JAQSIO010000003.1"/>
</dbReference>